<dbReference type="Gene3D" id="3.40.50.1460">
    <property type="match status" value="2"/>
</dbReference>
<name>A0ABN8P183_9CNID</name>
<dbReference type="InterPro" id="IPR002138">
    <property type="entry name" value="Pept_C14_p10"/>
</dbReference>
<feature type="non-terminal residue" evidence="7">
    <location>
        <position position="700"/>
    </location>
</feature>
<evidence type="ECO:0000313" key="7">
    <source>
        <dbReference type="EMBL" id="CAH3129179.1"/>
    </source>
</evidence>
<comment type="caution">
    <text evidence="7">The sequence shown here is derived from an EMBL/GenBank/DDBJ whole genome shotgun (WGS) entry which is preliminary data.</text>
</comment>
<evidence type="ECO:0000259" key="5">
    <source>
        <dbReference type="PROSITE" id="PS50207"/>
    </source>
</evidence>
<dbReference type="SMART" id="SM00115">
    <property type="entry name" value="CASc"/>
    <property type="match status" value="2"/>
</dbReference>
<organism evidence="7 8">
    <name type="scientific">Porites lobata</name>
    <dbReference type="NCBI Taxonomy" id="104759"/>
    <lineage>
        <taxon>Eukaryota</taxon>
        <taxon>Metazoa</taxon>
        <taxon>Cnidaria</taxon>
        <taxon>Anthozoa</taxon>
        <taxon>Hexacorallia</taxon>
        <taxon>Scleractinia</taxon>
        <taxon>Fungiina</taxon>
        <taxon>Poritidae</taxon>
        <taxon>Porites</taxon>
    </lineage>
</organism>
<dbReference type="PRINTS" id="PR00376">
    <property type="entry name" value="IL1BCENZYME"/>
</dbReference>
<evidence type="ECO:0000313" key="8">
    <source>
        <dbReference type="Proteomes" id="UP001159405"/>
    </source>
</evidence>
<dbReference type="Pfam" id="PF00656">
    <property type="entry name" value="Peptidase_C14"/>
    <property type="match status" value="2"/>
</dbReference>
<evidence type="ECO:0000256" key="2">
    <source>
        <dbReference type="ARBA" id="ARBA00022703"/>
    </source>
</evidence>
<evidence type="ECO:0000256" key="4">
    <source>
        <dbReference type="SAM" id="MobiDB-lite"/>
    </source>
</evidence>
<feature type="domain" description="Caspase family p20" evidence="6">
    <location>
        <begin position="235"/>
        <end position="345"/>
    </location>
</feature>
<dbReference type="PROSITE" id="PS50208">
    <property type="entry name" value="CASPASE_P20"/>
    <property type="match status" value="2"/>
</dbReference>
<dbReference type="EMBL" id="CALNXK010000046">
    <property type="protein sequence ID" value="CAH3129179.1"/>
    <property type="molecule type" value="Genomic_DNA"/>
</dbReference>
<accession>A0ABN8P183</accession>
<dbReference type="InterPro" id="IPR011600">
    <property type="entry name" value="Pept_C14_caspase"/>
</dbReference>
<gene>
    <name evidence="7" type="ORF">PLOB_00034010</name>
</gene>
<dbReference type="PROSITE" id="PS50207">
    <property type="entry name" value="CASPASE_P10"/>
    <property type="match status" value="1"/>
</dbReference>
<feature type="domain" description="Caspase family p10" evidence="5">
    <location>
        <begin position="663"/>
        <end position="700"/>
    </location>
</feature>
<dbReference type="PANTHER" id="PTHR48169">
    <property type="entry name" value="DED DOMAIN-CONTAINING PROTEIN"/>
    <property type="match status" value="1"/>
</dbReference>
<keyword evidence="8" id="KW-1185">Reference proteome</keyword>
<protein>
    <recommendedName>
        <fullName evidence="9">Caspase-8</fullName>
    </recommendedName>
</protein>
<keyword evidence="2" id="KW-0053">Apoptosis</keyword>
<evidence type="ECO:0000256" key="3">
    <source>
        <dbReference type="RuleBase" id="RU003971"/>
    </source>
</evidence>
<dbReference type="InterPro" id="IPR029030">
    <property type="entry name" value="Caspase-like_dom_sf"/>
</dbReference>
<feature type="region of interest" description="Disordered" evidence="4">
    <location>
        <begin position="639"/>
        <end position="659"/>
    </location>
</feature>
<dbReference type="PANTHER" id="PTHR48169:SF7">
    <property type="entry name" value="CASPASE 10"/>
    <property type="match status" value="1"/>
</dbReference>
<comment type="similarity">
    <text evidence="1 3">Belongs to the peptidase C14A family.</text>
</comment>
<feature type="non-terminal residue" evidence="7">
    <location>
        <position position="1"/>
    </location>
</feature>
<feature type="domain" description="Caspase family p20" evidence="6">
    <location>
        <begin position="496"/>
        <end position="621"/>
    </location>
</feature>
<dbReference type="InterPro" id="IPR015917">
    <property type="entry name" value="Pept_C14A"/>
</dbReference>
<evidence type="ECO:0008006" key="9">
    <source>
        <dbReference type="Google" id="ProtNLM"/>
    </source>
</evidence>
<sequence>DHDYSAFQSLQFIRGLQGFTDTTPPTVFVRGNRYPNYQEVVTRYPLCGSSELLYLVACLEGRSTLSFGLIVPDNRAWNSKSRQIFRKPFDSTNSVGAVSQISCFDCDVTSGSLLSVRRDPENKRIHFNINGNEGWVSIGANTRFCHGYARLTSEGSEGKIEVILIRGQEEAVFEQNSPSLGEVTFVHQNSESFWMPVVRGFKRLLFDLPGRTMDVNEEPREGVPQLCHYELNQLPKGICLIINNASNLNLAEEVQLSDLFCSLAFDVQIRQNLTMIEINRVAQELAAKDHSNYGVFVFFVISLGSHDHEISGVDGRKASVEQVMSEFSSRNCPSLQNKPKLFFVQRFTMSPSNKPEESHDSSLFLPYCDDGGESLFSPKNSAGGDVCPEEADFLLTCACSQINEAQQVPESSFIQVLARVFSSYCHLGYDLLELLTKVNELLMNEANRASLAQVPYLTHTLRAKLCLGSTLVPTQETASVILGPSQLNRYEINQTPHGYCIIINNLKFEDKNVPDRHGASKDEDSLKKLFTDLKFKVVIERDLDKHEIEKVAEKFAEKDHREFGAFVFILMSHGGNRDCILGVQGRRTSVENLMVEFQARNCPSLKGKPKVFIIQTCRGFLDYANETFQSPVGSIQSQDVLSRSPSSDAQSTGRPFTADSTLSRSVFPTEADFLLAFATVPGFVSYRFTEFGTIFIQVRM</sequence>
<dbReference type="InterPro" id="IPR001309">
    <property type="entry name" value="Pept_C14_p20"/>
</dbReference>
<dbReference type="Proteomes" id="UP001159405">
    <property type="component" value="Unassembled WGS sequence"/>
</dbReference>
<dbReference type="SUPFAM" id="SSF52129">
    <property type="entry name" value="Caspase-like"/>
    <property type="match status" value="2"/>
</dbReference>
<proteinExistence type="inferred from homology"/>
<evidence type="ECO:0000259" key="6">
    <source>
        <dbReference type="PROSITE" id="PS50208"/>
    </source>
</evidence>
<evidence type="ECO:0000256" key="1">
    <source>
        <dbReference type="ARBA" id="ARBA00010134"/>
    </source>
</evidence>
<reference evidence="7 8" key="1">
    <citation type="submission" date="2022-05" db="EMBL/GenBank/DDBJ databases">
        <authorList>
            <consortium name="Genoscope - CEA"/>
            <person name="William W."/>
        </authorList>
    </citation>
    <scope>NUCLEOTIDE SEQUENCE [LARGE SCALE GENOMIC DNA]</scope>
</reference>